<dbReference type="EMBL" id="JBEPLS010000004">
    <property type="protein sequence ID" value="MET3603535.1"/>
    <property type="molecule type" value="Genomic_DNA"/>
</dbReference>
<reference evidence="2 3" key="1">
    <citation type="submission" date="2019-02" db="EMBL/GenBank/DDBJ databases">
        <title>Complete Genome Sequence and Methylome Analysis of Sphaerotilus natans subsp. sulfidivorans D-507.</title>
        <authorList>
            <person name="Fomenkov A."/>
            <person name="Gridneva E."/>
            <person name="Smolyakov D."/>
            <person name="Dubinina G."/>
            <person name="Vincze T."/>
            <person name="Grabovich M."/>
            <person name="Roberts R.J."/>
        </authorList>
    </citation>
    <scope>NUCLEOTIDE SEQUENCE [LARGE SCALE GENOMIC DNA]</scope>
    <source>
        <strain evidence="2 3">D-507</strain>
    </source>
</reference>
<dbReference type="OrthoDB" id="8687690at2"/>
<accession>A0A5C1PY17</accession>
<reference evidence="1 4" key="2">
    <citation type="submission" date="2024-06" db="EMBL/GenBank/DDBJ databases">
        <title>Genomic Encyclopedia of Type Strains, Phase IV (KMG-IV): sequencing the most valuable type-strain genomes for metagenomic binning, comparative biology and taxonomic classification.</title>
        <authorList>
            <person name="Goeker M."/>
        </authorList>
    </citation>
    <scope>NUCLEOTIDE SEQUENCE [LARGE SCALE GENOMIC DNA]</scope>
    <source>
        <strain evidence="1 4">D-501</strain>
    </source>
</reference>
<name>A0A5C1PY17_9BURK</name>
<dbReference type="Proteomes" id="UP000323522">
    <property type="component" value="Chromosome"/>
</dbReference>
<protein>
    <submittedName>
        <fullName evidence="2">Uncharacterized protein</fullName>
    </submittedName>
</protein>
<evidence type="ECO:0000313" key="3">
    <source>
        <dbReference type="Proteomes" id="UP000323522"/>
    </source>
</evidence>
<dbReference type="Proteomes" id="UP001549111">
    <property type="component" value="Unassembled WGS sequence"/>
</dbReference>
<evidence type="ECO:0000313" key="1">
    <source>
        <dbReference type="EMBL" id="MET3603535.1"/>
    </source>
</evidence>
<gene>
    <name evidence="1" type="ORF">ABIC99_001326</name>
    <name evidence="2" type="ORF">EWH46_05540</name>
</gene>
<dbReference type="RefSeq" id="WP_149503037.1">
    <property type="nucleotide sequence ID" value="NZ_CP035708.1"/>
</dbReference>
<dbReference type="EMBL" id="CP035708">
    <property type="protein sequence ID" value="QEN00297.1"/>
    <property type="molecule type" value="Genomic_DNA"/>
</dbReference>
<dbReference type="KEGG" id="snn:EWH46_05540"/>
<sequence>MNDVPATFSREQGCTEAEWLGWLPGAVDGRALALQSGQARIEPIGSGGLTILWRALEPRRIALISLPRLAVDFRFDADVEACERQRFMRRFDLWMQRGGG</sequence>
<dbReference type="AlphaFoldDB" id="A0A5C1PY17"/>
<evidence type="ECO:0000313" key="4">
    <source>
        <dbReference type="Proteomes" id="UP001549111"/>
    </source>
</evidence>
<proteinExistence type="predicted"/>
<evidence type="ECO:0000313" key="2">
    <source>
        <dbReference type="EMBL" id="QEN00297.1"/>
    </source>
</evidence>
<organism evidence="2 3">
    <name type="scientific">Sphaerotilus sulfidivorans</name>
    <dbReference type="NCBI Taxonomy" id="639200"/>
    <lineage>
        <taxon>Bacteria</taxon>
        <taxon>Pseudomonadati</taxon>
        <taxon>Pseudomonadota</taxon>
        <taxon>Betaproteobacteria</taxon>
        <taxon>Burkholderiales</taxon>
        <taxon>Sphaerotilaceae</taxon>
        <taxon>Sphaerotilus</taxon>
    </lineage>
</organism>
<keyword evidence="4" id="KW-1185">Reference proteome</keyword>